<keyword evidence="2" id="KW-1185">Reference proteome</keyword>
<evidence type="ECO:0000313" key="1">
    <source>
        <dbReference type="EMBL" id="KAI8539608.1"/>
    </source>
</evidence>
<comment type="caution">
    <text evidence="1">The sequence shown here is derived from an EMBL/GenBank/DDBJ whole genome shotgun (WGS) entry which is preliminary data.</text>
</comment>
<dbReference type="EMBL" id="CM046396">
    <property type="protein sequence ID" value="KAI8539608.1"/>
    <property type="molecule type" value="Genomic_DNA"/>
</dbReference>
<gene>
    <name evidence="1" type="ORF">RHMOL_Rhmol09G0196300</name>
</gene>
<protein>
    <submittedName>
        <fullName evidence="1">Uncharacterized protein</fullName>
    </submittedName>
</protein>
<organism evidence="1 2">
    <name type="scientific">Rhododendron molle</name>
    <name type="common">Chinese azalea</name>
    <name type="synonym">Azalea mollis</name>
    <dbReference type="NCBI Taxonomy" id="49168"/>
    <lineage>
        <taxon>Eukaryota</taxon>
        <taxon>Viridiplantae</taxon>
        <taxon>Streptophyta</taxon>
        <taxon>Embryophyta</taxon>
        <taxon>Tracheophyta</taxon>
        <taxon>Spermatophyta</taxon>
        <taxon>Magnoliopsida</taxon>
        <taxon>eudicotyledons</taxon>
        <taxon>Gunneridae</taxon>
        <taxon>Pentapetalae</taxon>
        <taxon>asterids</taxon>
        <taxon>Ericales</taxon>
        <taxon>Ericaceae</taxon>
        <taxon>Ericoideae</taxon>
        <taxon>Rhodoreae</taxon>
        <taxon>Rhododendron</taxon>
    </lineage>
</organism>
<dbReference type="Proteomes" id="UP001062846">
    <property type="component" value="Chromosome 9"/>
</dbReference>
<name>A0ACC0MH20_RHOML</name>
<reference evidence="1" key="1">
    <citation type="submission" date="2022-02" db="EMBL/GenBank/DDBJ databases">
        <title>Plant Genome Project.</title>
        <authorList>
            <person name="Zhang R.-G."/>
        </authorList>
    </citation>
    <scope>NUCLEOTIDE SEQUENCE</scope>
    <source>
        <strain evidence="1">AT1</strain>
    </source>
</reference>
<evidence type="ECO:0000313" key="2">
    <source>
        <dbReference type="Proteomes" id="UP001062846"/>
    </source>
</evidence>
<accession>A0ACC0MH20</accession>
<proteinExistence type="predicted"/>
<sequence>MVGGGMVGIHHKSGDTVGKSEASVSSALSASTSTGNIFSFSAPPKSTSLNGSLGLSSSIFASPSPALASSILAKSFTTVASSTSTMAANGTDSNGRPLFPTAPIFQFGATSVASTNLVSTVSAISIAEPIDVKAKTEKKETIFGYQTGSPFGSPSFAMANTGKTPSLTSSTSPFGSSTSSGSPFGLPAPKPIGSSSDFGLSSLATNSNSSSGPTSSLSTWQPPKSSIFSSTAESPPIVFSFGASSVSAAATNGAPMVFGSSSGSLFSFRSAAAASASSSQTLPVFGSGDQMDMEDSMAEDQLIQGGDQMDMEDSMAEDQPIQASTPTVPVFGQTPISNPSSGFVFGSAVPSAGNPFQFGGQQNQSTPQNPSPFQTSGSLDFAAASNSFLLGSTGNDMANRRIVRVKHKPRKT</sequence>